<keyword evidence="1" id="KW-0472">Membrane</keyword>
<proteinExistence type="predicted"/>
<evidence type="ECO:0000313" key="3">
    <source>
        <dbReference type="Proteomes" id="UP000186551"/>
    </source>
</evidence>
<dbReference type="RefSeq" id="WP_073853108.1">
    <property type="nucleotide sequence ID" value="NZ_LVWA01000009.1"/>
</dbReference>
<sequence length="204" mass="23861">MQKGCLISIGVFLILLFGIIWILRDAFEPEYYNVELDQRIGGTLICDVTYNADHHSWSYMIAYKYRDVNDSTHKIGYGSYDGREWKKDEQLIQYGKWLILKTGNYHGSDKIFIGDLEANEWNEFEFSAASIEKDSIWNLENIHSLPGWLPSEAFVNEIKDGKIHVIYEYRVDKINTKVTEKRVIEYEIHEETGAPKMKRISLLP</sequence>
<dbReference type="EMBL" id="LVWA01000009">
    <property type="protein sequence ID" value="OKL39333.1"/>
    <property type="molecule type" value="Genomic_DNA"/>
</dbReference>
<keyword evidence="3" id="KW-1185">Reference proteome</keyword>
<keyword evidence="1" id="KW-0812">Transmembrane</keyword>
<reference evidence="2 3" key="1">
    <citation type="submission" date="2016-03" db="EMBL/GenBank/DDBJ databases">
        <title>Genome sequence of Pontibacter sp. nov., of the family cytophagaceae, isolated from marine sediment of the Yellow Sea, China.</title>
        <authorList>
            <person name="Zhang G."/>
            <person name="Zhang R."/>
        </authorList>
    </citation>
    <scope>NUCLEOTIDE SEQUENCE [LARGE SCALE GENOMIC DNA]</scope>
    <source>
        <strain evidence="2 3">S10-8</strain>
    </source>
</reference>
<dbReference type="Proteomes" id="UP000186551">
    <property type="component" value="Unassembled WGS sequence"/>
</dbReference>
<dbReference type="AlphaFoldDB" id="A0A1Q5PAV6"/>
<gene>
    <name evidence="2" type="ORF">A3841_01815</name>
</gene>
<feature type="transmembrane region" description="Helical" evidence="1">
    <location>
        <begin position="6"/>
        <end position="23"/>
    </location>
</feature>
<keyword evidence="1" id="KW-1133">Transmembrane helix</keyword>
<dbReference type="STRING" id="1797110.A3841_01815"/>
<dbReference type="OrthoDB" id="796360at2"/>
<accession>A0A1Q5PAV6</accession>
<evidence type="ECO:0000256" key="1">
    <source>
        <dbReference type="SAM" id="Phobius"/>
    </source>
</evidence>
<comment type="caution">
    <text evidence="2">The sequence shown here is derived from an EMBL/GenBank/DDBJ whole genome shotgun (WGS) entry which is preliminary data.</text>
</comment>
<organism evidence="2 3">
    <name type="scientific">Pontibacter flavimaris</name>
    <dbReference type="NCBI Taxonomy" id="1797110"/>
    <lineage>
        <taxon>Bacteria</taxon>
        <taxon>Pseudomonadati</taxon>
        <taxon>Bacteroidota</taxon>
        <taxon>Cytophagia</taxon>
        <taxon>Cytophagales</taxon>
        <taxon>Hymenobacteraceae</taxon>
        <taxon>Pontibacter</taxon>
    </lineage>
</organism>
<name>A0A1Q5PAV6_9BACT</name>
<protein>
    <submittedName>
        <fullName evidence="2">Uncharacterized protein</fullName>
    </submittedName>
</protein>
<evidence type="ECO:0000313" key="2">
    <source>
        <dbReference type="EMBL" id="OKL39333.1"/>
    </source>
</evidence>